<evidence type="ECO:0000313" key="1">
    <source>
        <dbReference type="EMBL" id="AGS72613.1"/>
    </source>
</evidence>
<proteinExistence type="predicted"/>
<sequence>MRHIGRVPLAGFAMCTSNDQKATGGTPEDTDAQLFRVAVGDRVGYLYGPAHGVVEVEEDTAPAAR</sequence>
<dbReference type="KEGG" id="sci:B446_29035"/>
<evidence type="ECO:0000313" key="2">
    <source>
        <dbReference type="Proteomes" id="UP000015423"/>
    </source>
</evidence>
<reference evidence="2" key="1">
    <citation type="submission" date="2012-10" db="EMBL/GenBank/DDBJ databases">
        <title>The complete genome sequence of Streptomyces collinus Tu 365.</title>
        <authorList>
            <person name="Ruckert C."/>
            <person name="Szczepanowski R."/>
            <person name="Goesmann A."/>
            <person name="Pross E.K."/>
            <person name="Musiol E.M."/>
            <person name="Blin K."/>
            <person name="Wohlleben W."/>
            <person name="Puhler A."/>
            <person name="Weber T."/>
            <person name="Kalinowski J."/>
        </authorList>
    </citation>
    <scope>NUCLEOTIDE SEQUENCE [LARGE SCALE GENOMIC DNA]</scope>
    <source>
        <strain evidence="2">DSM 40733 / Tue 365</strain>
    </source>
</reference>
<name>S5UZ60_STRC3</name>
<organism evidence="1 2">
    <name type="scientific">Streptomyces collinus (strain DSM 40733 / Tue 365)</name>
    <dbReference type="NCBI Taxonomy" id="1214242"/>
    <lineage>
        <taxon>Bacteria</taxon>
        <taxon>Bacillati</taxon>
        <taxon>Actinomycetota</taxon>
        <taxon>Actinomycetes</taxon>
        <taxon>Kitasatosporales</taxon>
        <taxon>Streptomycetaceae</taxon>
        <taxon>Streptomyces</taxon>
    </lineage>
</organism>
<dbReference type="Proteomes" id="UP000015423">
    <property type="component" value="Chromosome"/>
</dbReference>
<protein>
    <submittedName>
        <fullName evidence="1">Uncharacterized protein</fullName>
    </submittedName>
</protein>
<reference evidence="1 2" key="2">
    <citation type="journal article" date="2013" name="J. Biotechnol.">
        <title>Complete genome sequence of the kirromycin producer Streptomyces collinus Tu 365 consisting of a linear chromosome and two linear plasmids.</title>
        <authorList>
            <person name="Ruckert C."/>
            <person name="Szczepanowski R."/>
            <person name="Albersmeier A."/>
            <person name="Goesmann A."/>
            <person name="Iftime D."/>
            <person name="Musiol E.M."/>
            <person name="Blin K."/>
            <person name="Wohlleben W."/>
            <person name="Puhler A."/>
            <person name="Kalinowski J."/>
            <person name="Weber T."/>
        </authorList>
    </citation>
    <scope>NUCLEOTIDE SEQUENCE [LARGE SCALE GENOMIC DNA]</scope>
    <source>
        <strain evidence="2">DSM 40733 / Tue 365</strain>
    </source>
</reference>
<dbReference type="AlphaFoldDB" id="S5UZ60"/>
<gene>
    <name evidence="1" type="ORF">B446_29035</name>
</gene>
<accession>S5UZ60</accession>
<dbReference type="EMBL" id="CP006259">
    <property type="protein sequence ID" value="AGS72613.1"/>
    <property type="molecule type" value="Genomic_DNA"/>
</dbReference>
<keyword evidence="2" id="KW-1185">Reference proteome</keyword>
<dbReference type="HOGENOM" id="CLU_2847780_0_0_11"/>